<dbReference type="EMBL" id="CM042886">
    <property type="protein sequence ID" value="KAI4342026.1"/>
    <property type="molecule type" value="Genomic_DNA"/>
</dbReference>
<organism evidence="1 2">
    <name type="scientific">Melastoma candidum</name>
    <dbReference type="NCBI Taxonomy" id="119954"/>
    <lineage>
        <taxon>Eukaryota</taxon>
        <taxon>Viridiplantae</taxon>
        <taxon>Streptophyta</taxon>
        <taxon>Embryophyta</taxon>
        <taxon>Tracheophyta</taxon>
        <taxon>Spermatophyta</taxon>
        <taxon>Magnoliopsida</taxon>
        <taxon>eudicotyledons</taxon>
        <taxon>Gunneridae</taxon>
        <taxon>Pentapetalae</taxon>
        <taxon>rosids</taxon>
        <taxon>malvids</taxon>
        <taxon>Myrtales</taxon>
        <taxon>Melastomataceae</taxon>
        <taxon>Melastomatoideae</taxon>
        <taxon>Melastomateae</taxon>
        <taxon>Melastoma</taxon>
    </lineage>
</organism>
<gene>
    <name evidence="1" type="ORF">MLD38_026688</name>
</gene>
<evidence type="ECO:0000313" key="1">
    <source>
        <dbReference type="EMBL" id="KAI4342026.1"/>
    </source>
</evidence>
<proteinExistence type="predicted"/>
<dbReference type="Proteomes" id="UP001057402">
    <property type="component" value="Chromosome 7"/>
</dbReference>
<sequence>MKFMKLGSKPDGFQSDGDNLRYVCSELASDVTVKVGNVKFHLHKFPLLSKSARLQRLVADEIDLSDIPGGASSFEVCARFCYGMTVTLNPYNVVAARCAAEYLEMHESVEKGNLVYKIKVFLASSIFRSWKDSIIVLQTATALLPYSEELKLVGKSIESIATKACADTSRVNWSYTYNRRKLQDEIENDYDVNSIGLGTRPIPKDWWVEDLCELDMELYKRVLANIKLKGKLPSEIIGESLKSYAYRKLPEFSKRTEDTVDVVKYRSTVETIISLLPEEKHSVSCGFMLKLLKSAISVDLGEKVKINLVKKVGQQLEEASLNDLLIRAPKEDVMIYDVDTVVDIVREFLSCESCNKIESPEIMSEASRLMVAKLIDSYLSEIAKDPCLPLSKFVELAEMMLVVPRPSHDGLYQAIDTYIKEHSSIGKSERKRICNLLDCKKLSPDACMHAVQNERLPLRMVVQVFFEQARATASSGSSTPDLPKGIRDIRSLSRGSSRSATTTNNNDTWDAITASEELRYLKAELASLRLSNAPGVKRKGADGSATNKVKGVLRPGKILVKMLLGKGRGEKNGSSDSSESLRSGNTGEYGERVLSRDRRNSV</sequence>
<accession>A0ACB9P191</accession>
<reference evidence="2" key="1">
    <citation type="journal article" date="2023" name="Front. Plant Sci.">
        <title>Chromosomal-level genome assembly of Melastoma candidum provides insights into trichome evolution.</title>
        <authorList>
            <person name="Zhong Y."/>
            <person name="Wu W."/>
            <person name="Sun C."/>
            <person name="Zou P."/>
            <person name="Liu Y."/>
            <person name="Dai S."/>
            <person name="Zhou R."/>
        </authorList>
    </citation>
    <scope>NUCLEOTIDE SEQUENCE [LARGE SCALE GENOMIC DNA]</scope>
</reference>
<evidence type="ECO:0000313" key="2">
    <source>
        <dbReference type="Proteomes" id="UP001057402"/>
    </source>
</evidence>
<name>A0ACB9P191_9MYRT</name>
<keyword evidence="2" id="KW-1185">Reference proteome</keyword>
<protein>
    <submittedName>
        <fullName evidence="1">Uncharacterized protein</fullName>
    </submittedName>
</protein>
<comment type="caution">
    <text evidence="1">The sequence shown here is derived from an EMBL/GenBank/DDBJ whole genome shotgun (WGS) entry which is preliminary data.</text>
</comment>